<dbReference type="InterPro" id="IPR025877">
    <property type="entry name" value="MobA-like_NTP_Trfase"/>
</dbReference>
<keyword evidence="3" id="KW-1185">Reference proteome</keyword>
<name>A0ABX3IFJ9_9BACT</name>
<protein>
    <recommendedName>
        <fullName evidence="1">MobA-like NTP transferase domain-containing protein</fullName>
    </recommendedName>
</protein>
<dbReference type="Gene3D" id="3.90.550.10">
    <property type="entry name" value="Spore Coat Polysaccharide Biosynthesis Protein SpsA, Chain A"/>
    <property type="match status" value="1"/>
</dbReference>
<accession>A0ABX3IFJ9</accession>
<comment type="caution">
    <text evidence="2">The sequence shown here is derived from an EMBL/GenBank/DDBJ whole genome shotgun (WGS) entry which is preliminary data.</text>
</comment>
<dbReference type="EMBL" id="LBFC01000022">
    <property type="protein sequence ID" value="ONN26597.1"/>
    <property type="molecule type" value="Genomic_DNA"/>
</dbReference>
<dbReference type="Proteomes" id="UP000242616">
    <property type="component" value="Unassembled WGS sequence"/>
</dbReference>
<evidence type="ECO:0000259" key="1">
    <source>
        <dbReference type="Pfam" id="PF12804"/>
    </source>
</evidence>
<dbReference type="PANTHER" id="PTHR43777">
    <property type="entry name" value="MOLYBDENUM COFACTOR CYTIDYLYLTRANSFERASE"/>
    <property type="match status" value="1"/>
</dbReference>
<organism evidence="2 3">
    <name type="scientific">Thermosipho affectus</name>
    <dbReference type="NCBI Taxonomy" id="660294"/>
    <lineage>
        <taxon>Bacteria</taxon>
        <taxon>Thermotogati</taxon>
        <taxon>Thermotogota</taxon>
        <taxon>Thermotogae</taxon>
        <taxon>Thermotogales</taxon>
        <taxon>Fervidobacteriaceae</taxon>
        <taxon>Thermosipho</taxon>
    </lineage>
</organism>
<proteinExistence type="predicted"/>
<dbReference type="RefSeq" id="WP_075666257.1">
    <property type="nucleotide sequence ID" value="NZ_LBFC01000022.1"/>
</dbReference>
<dbReference type="InterPro" id="IPR029044">
    <property type="entry name" value="Nucleotide-diphossugar_trans"/>
</dbReference>
<gene>
    <name evidence="2" type="ORF">XJ44_06875</name>
</gene>
<evidence type="ECO:0000313" key="3">
    <source>
        <dbReference type="Proteomes" id="UP000242616"/>
    </source>
</evidence>
<sequence>MQKSIYSIILAAGEGKRYKNGIKLLHTIGDKFMLQMVINLVKSCNFDKNYIVVNPLWNFIKDNFVVPDNFFILKNKNYKEGISTSIKLAIKEIKSTNILPEYVAIFLADMPFIKKEDIKTLKKYCNGRHLIIAPFFNNKKGFPTFVHKSLFDEIFKLENDIGIKQIINKNPSLLTKVNFSTNRILRDIDD</sequence>
<evidence type="ECO:0000313" key="2">
    <source>
        <dbReference type="EMBL" id="ONN26597.1"/>
    </source>
</evidence>
<dbReference type="PANTHER" id="PTHR43777:SF1">
    <property type="entry name" value="MOLYBDENUM COFACTOR CYTIDYLYLTRANSFERASE"/>
    <property type="match status" value="1"/>
</dbReference>
<dbReference type="SUPFAM" id="SSF53448">
    <property type="entry name" value="Nucleotide-diphospho-sugar transferases"/>
    <property type="match status" value="1"/>
</dbReference>
<feature type="domain" description="MobA-like NTP transferase" evidence="1">
    <location>
        <begin position="8"/>
        <end position="170"/>
    </location>
</feature>
<reference evidence="2 3" key="1">
    <citation type="submission" date="2015-06" db="EMBL/GenBank/DDBJ databases">
        <title>Genome sequencing of Thermotogales isolates from hydrothermal vents.</title>
        <authorList>
            <person name="Haverkamp T.H."/>
            <person name="Kublanov I.V."/>
            <person name="Nesbo C.L."/>
        </authorList>
    </citation>
    <scope>NUCLEOTIDE SEQUENCE [LARGE SCALE GENOMIC DNA]</scope>
    <source>
        <strain evidence="3">ik275mar</strain>
    </source>
</reference>
<dbReference type="Pfam" id="PF12804">
    <property type="entry name" value="NTP_transf_3"/>
    <property type="match status" value="1"/>
</dbReference>